<dbReference type="SMART" id="SM00267">
    <property type="entry name" value="GGDEF"/>
    <property type="match status" value="1"/>
</dbReference>
<dbReference type="InterPro" id="IPR029787">
    <property type="entry name" value="Nucleotide_cyclase"/>
</dbReference>
<sequence>MSIPSQRTGATSPPERGRELLARKWSYLLSGVVVVALDRDELDREMRDRLNELCAAVHAEESSDRPASRAAERIGQQLVALGYVTEDGLRVTLDVLGKGLLGLAEFQPVDRYAQPVVAVLGALSSGFLAASRRAVFEQQESMQLSLLKAVRDAQWNLKESEARFEEVATSSASGILVVDLAGWIVRANAAIGDILGYTTEELTGFALFDLAHPASARALGDALGALLRGEQERVRQPQRLLRQDGDVARISLTVSMVRGADGEPGHFVAVVEDGTELMLLQSELNRQALHDVSTGLPNRQYFTTHLESALRRADPVRGISLFHLDIDAFGMVCNSLGRPTGERLLVHVSQRLKAVLAREKAMIARFDGDEFAILVENAATTPDVAATVAEINRELSEPVYFDDRGLAVSVSVGVVRRPPPDWTPEEVIRAAEQALRRAKSSGRGQWALFHDRQDADERRVDALAVAMPGAWEHGEVGVRYEPVVRLTGRGLVGVAAKLHWDRGDDPLDHAGCTALAERTGLILPLGEWQLATACGQLGWWGQRATFTAALHVGLTRNQSRDGDLVRRVRRVLGDTGLPSGRLVIGMPVSVLAESDAVDNLTVLDELGVGTSLDDFGLGPDDLAVAAELPVGSVRVARRLVARQAGGEAEFLAGLVPLARQAGVEVLVDGLETREQAEWWRAAGAVAGTGQFFGEPLPASAFHDPVEWYD</sequence>
<dbReference type="InterPro" id="IPR043128">
    <property type="entry name" value="Rev_trsase/Diguanyl_cyclase"/>
</dbReference>
<dbReference type="SUPFAM" id="SSF141868">
    <property type="entry name" value="EAL domain-like"/>
    <property type="match status" value="1"/>
</dbReference>
<dbReference type="PROSITE" id="PS50883">
    <property type="entry name" value="EAL"/>
    <property type="match status" value="1"/>
</dbReference>
<dbReference type="Proteomes" id="UP000241118">
    <property type="component" value="Unassembled WGS sequence"/>
</dbReference>
<dbReference type="InterPro" id="IPR000160">
    <property type="entry name" value="GGDEF_dom"/>
</dbReference>
<dbReference type="EMBL" id="PYAX01000001">
    <property type="protein sequence ID" value="PSL58488.1"/>
    <property type="molecule type" value="Genomic_DNA"/>
</dbReference>
<feature type="domain" description="EAL" evidence="3">
    <location>
        <begin position="460"/>
        <end position="709"/>
    </location>
</feature>
<dbReference type="Pfam" id="PF00990">
    <property type="entry name" value="GGDEF"/>
    <property type="match status" value="1"/>
</dbReference>
<evidence type="ECO:0000259" key="2">
    <source>
        <dbReference type="PROSITE" id="PS50113"/>
    </source>
</evidence>
<dbReference type="PANTHER" id="PTHR44757">
    <property type="entry name" value="DIGUANYLATE CYCLASE DGCP"/>
    <property type="match status" value="1"/>
</dbReference>
<dbReference type="Gene3D" id="3.30.450.20">
    <property type="entry name" value="PAS domain"/>
    <property type="match status" value="1"/>
</dbReference>
<dbReference type="InterPro" id="IPR000700">
    <property type="entry name" value="PAS-assoc_C"/>
</dbReference>
<dbReference type="CDD" id="cd01949">
    <property type="entry name" value="GGDEF"/>
    <property type="match status" value="1"/>
</dbReference>
<evidence type="ECO:0000259" key="3">
    <source>
        <dbReference type="PROSITE" id="PS50883"/>
    </source>
</evidence>
<dbReference type="NCBIfam" id="TIGR00229">
    <property type="entry name" value="sensory_box"/>
    <property type="match status" value="1"/>
</dbReference>
<dbReference type="InterPro" id="IPR013767">
    <property type="entry name" value="PAS_fold"/>
</dbReference>
<feature type="domain" description="PAC" evidence="2">
    <location>
        <begin position="234"/>
        <end position="286"/>
    </location>
</feature>
<keyword evidence="6" id="KW-1185">Reference proteome</keyword>
<dbReference type="InterPro" id="IPR035965">
    <property type="entry name" value="PAS-like_dom_sf"/>
</dbReference>
<dbReference type="InterPro" id="IPR000014">
    <property type="entry name" value="PAS"/>
</dbReference>
<organism evidence="5 6">
    <name type="scientific">Saccharothrix carnea</name>
    <dbReference type="NCBI Taxonomy" id="1280637"/>
    <lineage>
        <taxon>Bacteria</taxon>
        <taxon>Bacillati</taxon>
        <taxon>Actinomycetota</taxon>
        <taxon>Actinomycetes</taxon>
        <taxon>Pseudonocardiales</taxon>
        <taxon>Pseudonocardiaceae</taxon>
        <taxon>Saccharothrix</taxon>
    </lineage>
</organism>
<dbReference type="CDD" id="cd00130">
    <property type="entry name" value="PAS"/>
    <property type="match status" value="1"/>
</dbReference>
<dbReference type="Pfam" id="PF00563">
    <property type="entry name" value="EAL"/>
    <property type="match status" value="1"/>
</dbReference>
<dbReference type="CDD" id="cd01948">
    <property type="entry name" value="EAL"/>
    <property type="match status" value="1"/>
</dbReference>
<dbReference type="Pfam" id="PF00989">
    <property type="entry name" value="PAS"/>
    <property type="match status" value="1"/>
</dbReference>
<dbReference type="PROSITE" id="PS50887">
    <property type="entry name" value="GGDEF"/>
    <property type="match status" value="1"/>
</dbReference>
<evidence type="ECO:0000313" key="6">
    <source>
        <dbReference type="Proteomes" id="UP000241118"/>
    </source>
</evidence>
<dbReference type="Gene3D" id="3.30.70.270">
    <property type="match status" value="1"/>
</dbReference>
<feature type="domain" description="GGDEF" evidence="4">
    <location>
        <begin position="317"/>
        <end position="451"/>
    </location>
</feature>
<proteinExistence type="predicted"/>
<evidence type="ECO:0000259" key="4">
    <source>
        <dbReference type="PROSITE" id="PS50887"/>
    </source>
</evidence>
<dbReference type="NCBIfam" id="TIGR00254">
    <property type="entry name" value="GGDEF"/>
    <property type="match status" value="1"/>
</dbReference>
<reference evidence="5 6" key="1">
    <citation type="submission" date="2018-03" db="EMBL/GenBank/DDBJ databases">
        <title>Genomic Encyclopedia of Type Strains, Phase III (KMG-III): the genomes of soil and plant-associated and newly described type strains.</title>
        <authorList>
            <person name="Whitman W."/>
        </authorList>
    </citation>
    <scope>NUCLEOTIDE SEQUENCE [LARGE SCALE GENOMIC DNA]</scope>
    <source>
        <strain evidence="5 6">CGMCC 4.7097</strain>
    </source>
</reference>
<dbReference type="SUPFAM" id="SSF55785">
    <property type="entry name" value="PYP-like sensor domain (PAS domain)"/>
    <property type="match status" value="1"/>
</dbReference>
<evidence type="ECO:0000259" key="1">
    <source>
        <dbReference type="PROSITE" id="PS50112"/>
    </source>
</evidence>
<feature type="domain" description="PAS" evidence="1">
    <location>
        <begin position="160"/>
        <end position="230"/>
    </location>
</feature>
<dbReference type="PROSITE" id="PS50112">
    <property type="entry name" value="PAS"/>
    <property type="match status" value="1"/>
</dbReference>
<comment type="caution">
    <text evidence="5">The sequence shown here is derived from an EMBL/GenBank/DDBJ whole genome shotgun (WGS) entry which is preliminary data.</text>
</comment>
<dbReference type="InterPro" id="IPR035919">
    <property type="entry name" value="EAL_sf"/>
</dbReference>
<dbReference type="SMART" id="SM00052">
    <property type="entry name" value="EAL"/>
    <property type="match status" value="1"/>
</dbReference>
<dbReference type="SMART" id="SM00091">
    <property type="entry name" value="PAS"/>
    <property type="match status" value="1"/>
</dbReference>
<dbReference type="SUPFAM" id="SSF55073">
    <property type="entry name" value="Nucleotide cyclase"/>
    <property type="match status" value="1"/>
</dbReference>
<dbReference type="RefSeq" id="WP_106613773.1">
    <property type="nucleotide sequence ID" value="NZ_PYAX01000001.1"/>
</dbReference>
<gene>
    <name evidence="5" type="ORF">B0I31_101707</name>
</gene>
<dbReference type="GO" id="GO:0006355">
    <property type="term" value="P:regulation of DNA-templated transcription"/>
    <property type="evidence" value="ECO:0007669"/>
    <property type="project" value="InterPro"/>
</dbReference>
<accession>A0A2P8IJ55</accession>
<dbReference type="InterPro" id="IPR001633">
    <property type="entry name" value="EAL_dom"/>
</dbReference>
<dbReference type="AlphaFoldDB" id="A0A2P8IJ55"/>
<evidence type="ECO:0000313" key="5">
    <source>
        <dbReference type="EMBL" id="PSL58488.1"/>
    </source>
</evidence>
<dbReference type="PANTHER" id="PTHR44757:SF2">
    <property type="entry name" value="BIOFILM ARCHITECTURE MAINTENANCE PROTEIN MBAA"/>
    <property type="match status" value="1"/>
</dbReference>
<protein>
    <submittedName>
        <fullName evidence="5">PAS domain S-box-containing protein/diguanylate cyclase (GGDEF)-like protein</fullName>
    </submittedName>
</protein>
<dbReference type="OrthoDB" id="23692at2"/>
<dbReference type="Gene3D" id="3.20.20.450">
    <property type="entry name" value="EAL domain"/>
    <property type="match status" value="1"/>
</dbReference>
<name>A0A2P8IJ55_SACCR</name>
<dbReference type="InterPro" id="IPR052155">
    <property type="entry name" value="Biofilm_reg_signaling"/>
</dbReference>
<dbReference type="PROSITE" id="PS50113">
    <property type="entry name" value="PAC"/>
    <property type="match status" value="1"/>
</dbReference>